<protein>
    <submittedName>
        <fullName evidence="1">Uncharacterized protein</fullName>
    </submittedName>
</protein>
<evidence type="ECO:0000313" key="2">
    <source>
        <dbReference type="Proteomes" id="UP001595705"/>
    </source>
</evidence>
<gene>
    <name evidence="1" type="ORF">ACFONC_10090</name>
</gene>
<sequence length="157" mass="17071">MGDLIAQPYGRQVGQKEGEVSDFSYNTMRHPPTAFGRRLGESIPAPAARPMHRQRMPLSNEIGRDLEQVVKLGRGTLHLQVPVMQSRMILVQPAEQGWSVTFRGLPLSNLPTKSQAVESATGHAGDRFAITGEPIGVVLRLACGSEVLIVQHGLSQP</sequence>
<accession>A0ABV7XMI2</accession>
<dbReference type="Proteomes" id="UP001595705">
    <property type="component" value="Unassembled WGS sequence"/>
</dbReference>
<reference evidence="2" key="1">
    <citation type="journal article" date="2019" name="Int. J. Syst. Evol. Microbiol.">
        <title>The Global Catalogue of Microorganisms (GCM) 10K type strain sequencing project: providing services to taxonomists for standard genome sequencing and annotation.</title>
        <authorList>
            <consortium name="The Broad Institute Genomics Platform"/>
            <consortium name="The Broad Institute Genome Sequencing Center for Infectious Disease"/>
            <person name="Wu L."/>
            <person name="Ma J."/>
        </authorList>
    </citation>
    <scope>NUCLEOTIDE SEQUENCE [LARGE SCALE GENOMIC DNA]</scope>
    <source>
        <strain evidence="2">KCTC 42441</strain>
    </source>
</reference>
<proteinExistence type="predicted"/>
<dbReference type="EMBL" id="JBHRYA010000007">
    <property type="protein sequence ID" value="MFC3716503.1"/>
    <property type="molecule type" value="Genomic_DNA"/>
</dbReference>
<dbReference type="RefSeq" id="WP_386743709.1">
    <property type="nucleotide sequence ID" value="NZ_JBHRYA010000007.1"/>
</dbReference>
<evidence type="ECO:0000313" key="1">
    <source>
        <dbReference type="EMBL" id="MFC3716503.1"/>
    </source>
</evidence>
<comment type="caution">
    <text evidence="1">The sequence shown here is derived from an EMBL/GenBank/DDBJ whole genome shotgun (WGS) entry which is preliminary data.</text>
</comment>
<keyword evidence="2" id="KW-1185">Reference proteome</keyword>
<name>A0ABV7XMI2_9GAMM</name>
<organism evidence="1 2">
    <name type="scientific">Luteimonas soli</name>
    <dbReference type="NCBI Taxonomy" id="1648966"/>
    <lineage>
        <taxon>Bacteria</taxon>
        <taxon>Pseudomonadati</taxon>
        <taxon>Pseudomonadota</taxon>
        <taxon>Gammaproteobacteria</taxon>
        <taxon>Lysobacterales</taxon>
        <taxon>Lysobacteraceae</taxon>
        <taxon>Luteimonas</taxon>
    </lineage>
</organism>